<keyword evidence="4" id="KW-1185">Reference proteome</keyword>
<dbReference type="Gene3D" id="3.40.50.150">
    <property type="entry name" value="Vaccinia Virus protein VP39"/>
    <property type="match status" value="1"/>
</dbReference>
<evidence type="ECO:0000256" key="1">
    <source>
        <dbReference type="SAM" id="MobiDB-lite"/>
    </source>
</evidence>
<proteinExistence type="predicted"/>
<dbReference type="Proteomes" id="UP000286045">
    <property type="component" value="Unassembled WGS sequence"/>
</dbReference>
<dbReference type="Pfam" id="PF13649">
    <property type="entry name" value="Methyltransf_25"/>
    <property type="match status" value="1"/>
</dbReference>
<dbReference type="CDD" id="cd02440">
    <property type="entry name" value="AdoMet_MTases"/>
    <property type="match status" value="1"/>
</dbReference>
<dbReference type="AlphaFoldDB" id="A0A439CNJ8"/>
<protein>
    <recommendedName>
        <fullName evidence="2">Methyltransferase domain-containing protein</fullName>
    </recommendedName>
</protein>
<evidence type="ECO:0000313" key="4">
    <source>
        <dbReference type="Proteomes" id="UP000286045"/>
    </source>
</evidence>
<dbReference type="SUPFAM" id="SSF53335">
    <property type="entry name" value="S-adenosyl-L-methionine-dependent methyltransferases"/>
    <property type="match status" value="1"/>
</dbReference>
<gene>
    <name evidence="3" type="ORF">EKO27_g11371</name>
</gene>
<dbReference type="InterPro" id="IPR029063">
    <property type="entry name" value="SAM-dependent_MTases_sf"/>
</dbReference>
<evidence type="ECO:0000313" key="3">
    <source>
        <dbReference type="EMBL" id="RWA03734.1"/>
    </source>
</evidence>
<name>A0A439CNJ8_9PEZI</name>
<feature type="domain" description="Methyltransferase" evidence="2">
    <location>
        <begin position="70"/>
        <end position="165"/>
    </location>
</feature>
<dbReference type="InterPro" id="IPR021709">
    <property type="entry name" value="DUF3292"/>
</dbReference>
<feature type="region of interest" description="Disordered" evidence="1">
    <location>
        <begin position="395"/>
        <end position="424"/>
    </location>
</feature>
<feature type="compositionally biased region" description="Low complexity" evidence="1">
    <location>
        <begin position="402"/>
        <end position="411"/>
    </location>
</feature>
<dbReference type="Pfam" id="PF11696">
    <property type="entry name" value="DUF3292"/>
    <property type="match status" value="1"/>
</dbReference>
<reference evidence="3 4" key="1">
    <citation type="submission" date="2018-12" db="EMBL/GenBank/DDBJ databases">
        <title>Draft genome sequence of Xylaria grammica IHI A82.</title>
        <authorList>
            <person name="Buettner E."/>
            <person name="Kellner H."/>
        </authorList>
    </citation>
    <scope>NUCLEOTIDE SEQUENCE [LARGE SCALE GENOMIC DNA]</scope>
    <source>
        <strain evidence="3 4">IHI A82</strain>
    </source>
</reference>
<dbReference type="InterPro" id="IPR041698">
    <property type="entry name" value="Methyltransf_25"/>
</dbReference>
<dbReference type="PANTHER" id="PTHR38694:SF1">
    <property type="entry name" value="PEROXIN DOMAIN-CONTAINING PROTEIN"/>
    <property type="match status" value="1"/>
</dbReference>
<evidence type="ECO:0000259" key="2">
    <source>
        <dbReference type="Pfam" id="PF13649"/>
    </source>
</evidence>
<comment type="caution">
    <text evidence="3">The sequence shown here is derived from an EMBL/GenBank/DDBJ whole genome shotgun (WGS) entry which is preliminary data.</text>
</comment>
<sequence length="594" mass="66895">MDSPTVECGRDVPTVSNEQGRNYTKASDEYALMRDCDANSRLTAQHYLWKNLLGYLVHPDIPMRGDDLKVADVATGNGIWLQDLAEDIPLSAELHGFDISLDQVGPRPWLQANLHMHTWDIFEEPPSQFCGFFDIVHVRLITVVVRNNDPRPVLKNLTKLLKPGGYLQWDEVDTIGCSIKTVPGVKAENLDALFAQLNRRDTSWKYTLTDILDKNGYSGSLLYTYEYGLGMARVWNDVYVSTWKEYAESVLKTPEVSHELELKAMEEVRNGAAIMVPKLVWVAQKVYEMKRDYILTQAVAPAYNDISNLPFTPVGLRALRRPAETAPLHSPNPSSGTSRMRSRWDLALVQGKIPRTYIRPEGNNNVVTRSMRTMQEAASPRPVCANCQRRKEPCDYSSSHGAAATHPAAAEGPRESSEPESPAESYIREIYTISRPLPRAPSDELRHIVRWFDATCEPRTMFPAARVDAFEFKPQYARNPLVFQYLVPYITTKSTIPAVGFSTGVAGEMAGDEEKGELHPRWSMAIGDIKEVKKIGGYGWKAKLVVGWSLGREVHDGLEITDRLGHVRRVTALPLRDELFNRLVAIGGQKWEAW</sequence>
<accession>A0A439CNJ8</accession>
<organism evidence="3 4">
    <name type="scientific">Xylaria grammica</name>
    <dbReference type="NCBI Taxonomy" id="363999"/>
    <lineage>
        <taxon>Eukaryota</taxon>
        <taxon>Fungi</taxon>
        <taxon>Dikarya</taxon>
        <taxon>Ascomycota</taxon>
        <taxon>Pezizomycotina</taxon>
        <taxon>Sordariomycetes</taxon>
        <taxon>Xylariomycetidae</taxon>
        <taxon>Xylariales</taxon>
        <taxon>Xylariaceae</taxon>
        <taxon>Xylaria</taxon>
    </lineage>
</organism>
<dbReference type="PANTHER" id="PTHR38694">
    <property type="entry name" value="CONSERVED EXPRESSED PROTEIN"/>
    <property type="match status" value="1"/>
</dbReference>
<dbReference type="EMBL" id="RYZI01000713">
    <property type="protein sequence ID" value="RWA03734.1"/>
    <property type="molecule type" value="Genomic_DNA"/>
</dbReference>
<dbReference type="STRING" id="363999.A0A439CNJ8"/>